<accession>A0A2M7SWA1</accession>
<gene>
    <name evidence="1" type="ORF">COY45_02365</name>
</gene>
<comment type="caution">
    <text evidence="1">The sequence shown here is derived from an EMBL/GenBank/DDBJ whole genome shotgun (WGS) entry which is preliminary data.</text>
</comment>
<evidence type="ECO:0000313" key="1">
    <source>
        <dbReference type="EMBL" id="PIZ27449.1"/>
    </source>
</evidence>
<evidence type="ECO:0000313" key="2">
    <source>
        <dbReference type="Proteomes" id="UP000231332"/>
    </source>
</evidence>
<dbReference type="AlphaFoldDB" id="A0A2M7SWA1"/>
<reference evidence="2" key="1">
    <citation type="submission" date="2017-09" db="EMBL/GenBank/DDBJ databases">
        <title>Depth-based differentiation of microbial function through sediment-hosted aquifers and enrichment of novel symbionts in the deep terrestrial subsurface.</title>
        <authorList>
            <person name="Probst A.J."/>
            <person name="Ladd B."/>
            <person name="Jarett J.K."/>
            <person name="Geller-Mcgrath D.E."/>
            <person name="Sieber C.M.K."/>
            <person name="Emerson J.B."/>
            <person name="Anantharaman K."/>
            <person name="Thomas B.C."/>
            <person name="Malmstrom R."/>
            <person name="Stieglmeier M."/>
            <person name="Klingl A."/>
            <person name="Woyke T."/>
            <person name="Ryan C.M."/>
            <person name="Banfield J.F."/>
        </authorList>
    </citation>
    <scope>NUCLEOTIDE SEQUENCE [LARGE SCALE GENOMIC DNA]</scope>
</reference>
<dbReference type="Proteomes" id="UP000231332">
    <property type="component" value="Unassembled WGS sequence"/>
</dbReference>
<proteinExistence type="predicted"/>
<sequence length="69" mass="7863">MILVNYKWQHGPPFRAATVFGSRMTEDGKGDGRQSSFFVAVIARRSDAAIHPERLLRCARNDKQNIDKM</sequence>
<organism evidence="1 2">
    <name type="scientific">Candidatus Berkelbacteria bacterium CG_4_10_14_0_8_um_filter_42_34</name>
    <dbReference type="NCBI Taxonomy" id="1974502"/>
    <lineage>
        <taxon>Bacteria</taxon>
        <taxon>Candidatus Berkelbacteria</taxon>
    </lineage>
</organism>
<name>A0A2M7SWA1_9BACT</name>
<protein>
    <submittedName>
        <fullName evidence="1">Uncharacterized protein</fullName>
    </submittedName>
</protein>
<dbReference type="EMBL" id="PFMY01000111">
    <property type="protein sequence ID" value="PIZ27449.1"/>
    <property type="molecule type" value="Genomic_DNA"/>
</dbReference>